<accession>A0A137SAZ7</accession>
<dbReference type="PATRIC" id="fig|1306954.6.peg.444"/>
<dbReference type="PANTHER" id="PTHR48100">
    <property type="entry name" value="BROAD-SPECIFICITY PHOSPHATASE YOR283W-RELATED"/>
    <property type="match status" value="1"/>
</dbReference>
<reference evidence="2" key="1">
    <citation type="submission" date="2015-12" db="EMBL/GenBank/DDBJ databases">
        <authorList>
            <person name="Lima A."/>
            <person name="Farahani Zayas N."/>
            <person name="Castro Da Silva M.A."/>
            <person name="Cabral A."/>
            <person name="Pessatti M.L."/>
        </authorList>
    </citation>
    <scope>NUCLEOTIDE SEQUENCE [LARGE SCALE GENOMIC DNA]</scope>
    <source>
        <strain evidence="2">LAMA 842</strain>
    </source>
</reference>
<name>A0A137SAZ7_9GAMM</name>
<dbReference type="Proteomes" id="UP000070282">
    <property type="component" value="Unassembled WGS sequence"/>
</dbReference>
<dbReference type="RefSeq" id="WP_061332238.1">
    <property type="nucleotide sequence ID" value="NZ_LOCO01000010.1"/>
</dbReference>
<dbReference type="GO" id="GO:0005737">
    <property type="term" value="C:cytoplasm"/>
    <property type="evidence" value="ECO:0007669"/>
    <property type="project" value="TreeGrafter"/>
</dbReference>
<dbReference type="Gene3D" id="3.40.50.1240">
    <property type="entry name" value="Phosphoglycerate mutase-like"/>
    <property type="match status" value="1"/>
</dbReference>
<dbReference type="InterPro" id="IPR013078">
    <property type="entry name" value="His_Pase_superF_clade-1"/>
</dbReference>
<dbReference type="PANTHER" id="PTHR48100:SF1">
    <property type="entry name" value="HISTIDINE PHOSPHATASE FAMILY PROTEIN-RELATED"/>
    <property type="match status" value="1"/>
</dbReference>
<dbReference type="CDD" id="cd07067">
    <property type="entry name" value="HP_PGM_like"/>
    <property type="match status" value="1"/>
</dbReference>
<evidence type="ECO:0000313" key="2">
    <source>
        <dbReference type="Proteomes" id="UP000070282"/>
    </source>
</evidence>
<protein>
    <submittedName>
        <fullName evidence="1">Phosphoglycerate mutase family protein</fullName>
    </submittedName>
</protein>
<comment type="caution">
    <text evidence="1">The sequence shown here is derived from an EMBL/GenBank/DDBJ whole genome shotgun (WGS) entry which is preliminary data.</text>
</comment>
<dbReference type="EMBL" id="LOCO01000010">
    <property type="protein sequence ID" value="KXO09594.1"/>
    <property type="molecule type" value="Genomic_DNA"/>
</dbReference>
<dbReference type="GO" id="GO:0016791">
    <property type="term" value="F:phosphatase activity"/>
    <property type="evidence" value="ECO:0007669"/>
    <property type="project" value="TreeGrafter"/>
</dbReference>
<evidence type="ECO:0000313" key="1">
    <source>
        <dbReference type="EMBL" id="KXO09594.1"/>
    </source>
</evidence>
<dbReference type="Pfam" id="PF00300">
    <property type="entry name" value="His_Phos_1"/>
    <property type="match status" value="2"/>
</dbReference>
<dbReference type="SMART" id="SM00855">
    <property type="entry name" value="PGAM"/>
    <property type="match status" value="1"/>
</dbReference>
<sequence>MATIYLVRHGQASFGKENYDQLSPRGWAQGKVLGRWLADKVEPGAIFGGNLQRHRETVEAITTGYGASLPDMQVMEGLNEFDHVEVVERLRPEWADKQVMARDLASFPKPARAFQQAFEKAVARWVSGEHDHEYAESWQGFRQRVSTALDQLIELADGADVIVSTSGGPIAVIAQHLLELSDRKALEMNNVIANTSVSRILYSGPRRSLAVFNNYSHLEAEDPALVTFR</sequence>
<dbReference type="InterPro" id="IPR050275">
    <property type="entry name" value="PGM_Phosphatase"/>
</dbReference>
<proteinExistence type="predicted"/>
<dbReference type="InterPro" id="IPR029033">
    <property type="entry name" value="His_PPase_superfam"/>
</dbReference>
<dbReference type="SUPFAM" id="SSF53254">
    <property type="entry name" value="Phosphoglycerate mutase-like"/>
    <property type="match status" value="1"/>
</dbReference>
<organism evidence="1 2">
    <name type="scientific">Marinobacter excellens LAMA 842</name>
    <dbReference type="NCBI Taxonomy" id="1306954"/>
    <lineage>
        <taxon>Bacteria</taxon>
        <taxon>Pseudomonadati</taxon>
        <taxon>Pseudomonadota</taxon>
        <taxon>Gammaproteobacteria</taxon>
        <taxon>Pseudomonadales</taxon>
        <taxon>Marinobacteraceae</taxon>
        <taxon>Marinobacter</taxon>
    </lineage>
</organism>
<keyword evidence="2" id="KW-1185">Reference proteome</keyword>
<dbReference type="AlphaFoldDB" id="A0A137SAZ7"/>
<gene>
    <name evidence="1" type="ORF">J122_2164</name>
</gene>